<feature type="region of interest" description="Disordered" evidence="1">
    <location>
        <begin position="1"/>
        <end position="56"/>
    </location>
</feature>
<organism evidence="2 3">
    <name type="scientific">Streptomyces stramineus</name>
    <dbReference type="NCBI Taxonomy" id="173861"/>
    <lineage>
        <taxon>Bacteria</taxon>
        <taxon>Bacillati</taxon>
        <taxon>Actinomycetota</taxon>
        <taxon>Actinomycetes</taxon>
        <taxon>Kitasatosporales</taxon>
        <taxon>Streptomycetaceae</taxon>
        <taxon>Streptomyces</taxon>
    </lineage>
</organism>
<evidence type="ECO:0000313" key="3">
    <source>
        <dbReference type="Proteomes" id="UP001499895"/>
    </source>
</evidence>
<sequence>MSALKGVNAQAHAHEEASGTRPLPRDREAVRRLRRRKERPAALPPSKGALANHYTA</sequence>
<feature type="compositionally biased region" description="Basic and acidic residues" evidence="1">
    <location>
        <begin position="12"/>
        <end position="31"/>
    </location>
</feature>
<protein>
    <submittedName>
        <fullName evidence="2">Uncharacterized protein</fullName>
    </submittedName>
</protein>
<keyword evidence="3" id="KW-1185">Reference proteome</keyword>
<reference evidence="2 3" key="1">
    <citation type="journal article" date="2019" name="Int. J. Syst. Evol. Microbiol.">
        <title>The Global Catalogue of Microorganisms (GCM) 10K type strain sequencing project: providing services to taxonomists for standard genome sequencing and annotation.</title>
        <authorList>
            <consortium name="The Broad Institute Genomics Platform"/>
            <consortium name="The Broad Institute Genome Sequencing Center for Infectious Disease"/>
            <person name="Wu L."/>
            <person name="Ma J."/>
        </authorList>
    </citation>
    <scope>NUCLEOTIDE SEQUENCE [LARGE SCALE GENOMIC DNA]</scope>
    <source>
        <strain evidence="2 3">JCM 10649</strain>
    </source>
</reference>
<evidence type="ECO:0000256" key="1">
    <source>
        <dbReference type="SAM" id="MobiDB-lite"/>
    </source>
</evidence>
<gene>
    <name evidence="2" type="ORF">GCM10009544_30130</name>
</gene>
<accession>A0ABN1A279</accession>
<proteinExistence type="predicted"/>
<evidence type="ECO:0000313" key="2">
    <source>
        <dbReference type="EMBL" id="GAA0465788.1"/>
    </source>
</evidence>
<name>A0ABN1A279_9ACTN</name>
<dbReference type="EMBL" id="BAAAHB010000028">
    <property type="protein sequence ID" value="GAA0465788.1"/>
    <property type="molecule type" value="Genomic_DNA"/>
</dbReference>
<comment type="caution">
    <text evidence="2">The sequence shown here is derived from an EMBL/GenBank/DDBJ whole genome shotgun (WGS) entry which is preliminary data.</text>
</comment>
<dbReference type="Proteomes" id="UP001499895">
    <property type="component" value="Unassembled WGS sequence"/>
</dbReference>